<keyword evidence="10" id="KW-1185">Reference proteome</keyword>
<comment type="caution">
    <text evidence="7">Lacks conserved residue(s) required for the propagation of feature annotation.</text>
</comment>
<evidence type="ECO:0000256" key="8">
    <source>
        <dbReference type="SAM" id="MobiDB-lite"/>
    </source>
</evidence>
<comment type="similarity">
    <text evidence="2 7">Belongs to the peroxisomal membrane protein PXMP2/4 family.</text>
</comment>
<evidence type="ECO:0000256" key="5">
    <source>
        <dbReference type="ARBA" id="ARBA00023136"/>
    </source>
</evidence>
<dbReference type="PANTHER" id="PTHR11266:SF17">
    <property type="entry name" value="PROTEIN MPV17"/>
    <property type="match status" value="1"/>
</dbReference>
<dbReference type="GO" id="GO:0005739">
    <property type="term" value="C:mitochondrion"/>
    <property type="evidence" value="ECO:0007669"/>
    <property type="project" value="TreeGrafter"/>
</dbReference>
<dbReference type="Proteomes" id="UP000792457">
    <property type="component" value="Unassembled WGS sequence"/>
</dbReference>
<comment type="caution">
    <text evidence="9">The sequence shown here is derived from an EMBL/GenBank/DDBJ whole genome shotgun (WGS) entry which is preliminary data.</text>
</comment>
<dbReference type="PANTHER" id="PTHR11266">
    <property type="entry name" value="PEROXISOMAL MEMBRANE PROTEIN 2, PXMP2 MPV17"/>
    <property type="match status" value="1"/>
</dbReference>
<reference evidence="9" key="1">
    <citation type="submission" date="2013-04" db="EMBL/GenBank/DDBJ databases">
        <authorList>
            <person name="Qu J."/>
            <person name="Murali S.C."/>
            <person name="Bandaranaike D."/>
            <person name="Bellair M."/>
            <person name="Blankenburg K."/>
            <person name="Chao H."/>
            <person name="Dinh H."/>
            <person name="Doddapaneni H."/>
            <person name="Downs B."/>
            <person name="Dugan-Rocha S."/>
            <person name="Elkadiri S."/>
            <person name="Gnanaolivu R.D."/>
            <person name="Hernandez B."/>
            <person name="Javaid M."/>
            <person name="Jayaseelan J.C."/>
            <person name="Lee S."/>
            <person name="Li M."/>
            <person name="Ming W."/>
            <person name="Munidasa M."/>
            <person name="Muniz J."/>
            <person name="Nguyen L."/>
            <person name="Ongeri F."/>
            <person name="Osuji N."/>
            <person name="Pu L.-L."/>
            <person name="Puazo M."/>
            <person name="Qu C."/>
            <person name="Quiroz J."/>
            <person name="Raj R."/>
            <person name="Weissenberger G."/>
            <person name="Xin Y."/>
            <person name="Zou X."/>
            <person name="Han Y."/>
            <person name="Richards S."/>
            <person name="Worley K."/>
            <person name="Muzny D."/>
            <person name="Gibbs R."/>
        </authorList>
    </citation>
    <scope>NUCLEOTIDE SEQUENCE</scope>
    <source>
        <strain evidence="9">Sampled in the wild</strain>
    </source>
</reference>
<organism evidence="9 10">
    <name type="scientific">Ladona fulva</name>
    <name type="common">Scarce chaser dragonfly</name>
    <name type="synonym">Libellula fulva</name>
    <dbReference type="NCBI Taxonomy" id="123851"/>
    <lineage>
        <taxon>Eukaryota</taxon>
        <taxon>Metazoa</taxon>
        <taxon>Ecdysozoa</taxon>
        <taxon>Arthropoda</taxon>
        <taxon>Hexapoda</taxon>
        <taxon>Insecta</taxon>
        <taxon>Pterygota</taxon>
        <taxon>Palaeoptera</taxon>
        <taxon>Odonata</taxon>
        <taxon>Epiprocta</taxon>
        <taxon>Anisoptera</taxon>
        <taxon>Libelluloidea</taxon>
        <taxon>Libellulidae</taxon>
        <taxon>Ladona</taxon>
    </lineage>
</organism>
<dbReference type="GO" id="GO:1901858">
    <property type="term" value="P:regulation of mitochondrial DNA metabolic process"/>
    <property type="evidence" value="ECO:0007669"/>
    <property type="project" value="TreeGrafter"/>
</dbReference>
<feature type="region of interest" description="Disordered" evidence="8">
    <location>
        <begin position="183"/>
        <end position="202"/>
    </location>
</feature>
<evidence type="ECO:0000256" key="7">
    <source>
        <dbReference type="RuleBase" id="RU363053"/>
    </source>
</evidence>
<evidence type="ECO:0000256" key="4">
    <source>
        <dbReference type="ARBA" id="ARBA00022989"/>
    </source>
</evidence>
<accession>A0A8K0JZF7</accession>
<evidence type="ECO:0000256" key="6">
    <source>
        <dbReference type="ARBA" id="ARBA00049743"/>
    </source>
</evidence>
<dbReference type="EMBL" id="KZ308228">
    <property type="protein sequence ID" value="KAG8225188.1"/>
    <property type="molecule type" value="Genomic_DNA"/>
</dbReference>
<sequence length="202" mass="23352">MKRVLLLYLRLLENHPWKTQALQTGILMSMGDVISQSLVEKKKFKDMDPVRIARFGAVGVVFLGPSLWAWYQTLHRFVGPGGRNTRERVVVGLKKVFWDQVVLAPPFYAVFLVVNGAAQQKDWPAIRQSIDDNFKDIIINNWKLWPTVQFVNFGFIPLKFQVLFEQAFCLVWNTYLAWKTNRGEDTEESEEPSESGKSDKTK</sequence>
<dbReference type="AlphaFoldDB" id="A0A8K0JZF7"/>
<keyword evidence="4 7" id="KW-1133">Transmembrane helix</keyword>
<protein>
    <recommendedName>
        <fullName evidence="6">Mitochondrial inner membrane protein Mpv17</fullName>
    </recommendedName>
</protein>
<feature type="transmembrane region" description="Helical" evidence="7">
    <location>
        <begin position="52"/>
        <end position="71"/>
    </location>
</feature>
<keyword evidence="5 7" id="KW-0472">Membrane</keyword>
<name>A0A8K0JZF7_LADFU</name>
<reference evidence="9" key="2">
    <citation type="submission" date="2017-10" db="EMBL/GenBank/DDBJ databases">
        <title>Ladona fulva Genome sequencing and assembly.</title>
        <authorList>
            <person name="Murali S."/>
            <person name="Richards S."/>
            <person name="Bandaranaike D."/>
            <person name="Bellair M."/>
            <person name="Blankenburg K."/>
            <person name="Chao H."/>
            <person name="Dinh H."/>
            <person name="Doddapaneni H."/>
            <person name="Dugan-Rocha S."/>
            <person name="Elkadiri S."/>
            <person name="Gnanaolivu R."/>
            <person name="Hernandez B."/>
            <person name="Skinner E."/>
            <person name="Javaid M."/>
            <person name="Lee S."/>
            <person name="Li M."/>
            <person name="Ming W."/>
            <person name="Munidasa M."/>
            <person name="Muniz J."/>
            <person name="Nguyen L."/>
            <person name="Hughes D."/>
            <person name="Osuji N."/>
            <person name="Pu L.-L."/>
            <person name="Puazo M."/>
            <person name="Qu C."/>
            <person name="Quiroz J."/>
            <person name="Raj R."/>
            <person name="Weissenberger G."/>
            <person name="Xin Y."/>
            <person name="Zou X."/>
            <person name="Han Y."/>
            <person name="Worley K."/>
            <person name="Muzny D."/>
            <person name="Gibbs R."/>
        </authorList>
    </citation>
    <scope>NUCLEOTIDE SEQUENCE</scope>
    <source>
        <strain evidence="9">Sampled in the wild</strain>
    </source>
</reference>
<dbReference type="InterPro" id="IPR007248">
    <property type="entry name" value="Mpv17_PMP22"/>
</dbReference>
<dbReference type="GO" id="GO:0016020">
    <property type="term" value="C:membrane"/>
    <property type="evidence" value="ECO:0007669"/>
    <property type="project" value="UniProtKB-SubCell"/>
</dbReference>
<evidence type="ECO:0000256" key="3">
    <source>
        <dbReference type="ARBA" id="ARBA00022692"/>
    </source>
</evidence>
<evidence type="ECO:0000256" key="1">
    <source>
        <dbReference type="ARBA" id="ARBA00004141"/>
    </source>
</evidence>
<proteinExistence type="inferred from homology"/>
<keyword evidence="3 7" id="KW-0812">Transmembrane</keyword>
<dbReference type="GO" id="GO:0015267">
    <property type="term" value="F:channel activity"/>
    <property type="evidence" value="ECO:0007669"/>
    <property type="project" value="TreeGrafter"/>
</dbReference>
<evidence type="ECO:0000313" key="10">
    <source>
        <dbReference type="Proteomes" id="UP000792457"/>
    </source>
</evidence>
<dbReference type="Pfam" id="PF04117">
    <property type="entry name" value="Mpv17_PMP22"/>
    <property type="match status" value="1"/>
</dbReference>
<evidence type="ECO:0000256" key="2">
    <source>
        <dbReference type="ARBA" id="ARBA00006824"/>
    </source>
</evidence>
<gene>
    <name evidence="9" type="ORF">J437_LFUL001315</name>
</gene>
<dbReference type="OrthoDB" id="430207at2759"/>
<evidence type="ECO:0000313" key="9">
    <source>
        <dbReference type="EMBL" id="KAG8225188.1"/>
    </source>
</evidence>
<comment type="subcellular location">
    <subcellularLocation>
        <location evidence="1">Membrane</location>
        <topology evidence="1">Multi-pass membrane protein</topology>
    </subcellularLocation>
</comment>